<dbReference type="EMBL" id="KE524842">
    <property type="protein sequence ID" value="KFB37383.1"/>
    <property type="molecule type" value="Genomic_DNA"/>
</dbReference>
<dbReference type="EnsemblMetazoa" id="ASIC004681-RA">
    <property type="protein sequence ID" value="ASIC004681-PA"/>
    <property type="gene ID" value="ASIC004681"/>
</dbReference>
<organism evidence="1">
    <name type="scientific">Anopheles sinensis</name>
    <name type="common">Mosquito</name>
    <dbReference type="NCBI Taxonomy" id="74873"/>
    <lineage>
        <taxon>Eukaryota</taxon>
        <taxon>Metazoa</taxon>
        <taxon>Ecdysozoa</taxon>
        <taxon>Arthropoda</taxon>
        <taxon>Hexapoda</taxon>
        <taxon>Insecta</taxon>
        <taxon>Pterygota</taxon>
        <taxon>Neoptera</taxon>
        <taxon>Endopterygota</taxon>
        <taxon>Diptera</taxon>
        <taxon>Nematocera</taxon>
        <taxon>Culicoidea</taxon>
        <taxon>Culicidae</taxon>
        <taxon>Anophelinae</taxon>
        <taxon>Anopheles</taxon>
    </lineage>
</organism>
<name>A0A084VHD9_ANOSI</name>
<dbReference type="VEuPathDB" id="VectorBase:ASIC004681"/>
<accession>A0A084VHD9</accession>
<dbReference type="EMBL" id="ATLV01013156">
    <property type="status" value="NOT_ANNOTATED_CDS"/>
    <property type="molecule type" value="Genomic_DNA"/>
</dbReference>
<gene>
    <name evidence="1" type="ORF">ZHAS_00004681</name>
</gene>
<keyword evidence="3" id="KW-1185">Reference proteome</keyword>
<protein>
    <submittedName>
        <fullName evidence="1 2">LmbE-like protein</fullName>
    </submittedName>
</protein>
<evidence type="ECO:0000313" key="2">
    <source>
        <dbReference type="EnsemblMetazoa" id="ASIC004681-PA"/>
    </source>
</evidence>
<dbReference type="Proteomes" id="UP000030765">
    <property type="component" value="Unassembled WGS sequence"/>
</dbReference>
<reference evidence="1 3" key="1">
    <citation type="journal article" date="2014" name="BMC Genomics">
        <title>Genome sequence of Anopheles sinensis provides insight into genetics basis of mosquito competence for malaria parasites.</title>
        <authorList>
            <person name="Zhou D."/>
            <person name="Zhang D."/>
            <person name="Ding G."/>
            <person name="Shi L."/>
            <person name="Hou Q."/>
            <person name="Ye Y."/>
            <person name="Xu Y."/>
            <person name="Zhou H."/>
            <person name="Xiong C."/>
            <person name="Li S."/>
            <person name="Yu J."/>
            <person name="Hong S."/>
            <person name="Yu X."/>
            <person name="Zou P."/>
            <person name="Chen C."/>
            <person name="Chang X."/>
            <person name="Wang W."/>
            <person name="Lv Y."/>
            <person name="Sun Y."/>
            <person name="Ma L."/>
            <person name="Shen B."/>
            <person name="Zhu C."/>
        </authorList>
    </citation>
    <scope>NUCLEOTIDE SEQUENCE [LARGE SCALE GENOMIC DNA]</scope>
</reference>
<proteinExistence type="predicted"/>
<evidence type="ECO:0000313" key="3">
    <source>
        <dbReference type="Proteomes" id="UP000030765"/>
    </source>
</evidence>
<evidence type="ECO:0000313" key="1">
    <source>
        <dbReference type="EMBL" id="KFB37383.1"/>
    </source>
</evidence>
<reference evidence="2" key="2">
    <citation type="submission" date="2020-05" db="UniProtKB">
        <authorList>
            <consortium name="EnsemblMetazoa"/>
        </authorList>
    </citation>
    <scope>IDENTIFICATION</scope>
</reference>
<sequence>MENQYAIPIGSDTFPLSIVRSRAAKRAPSARIPLPSHPGGGIPQPAHPLARSKWSASDAFFFLETLDASDEAFVSKW</sequence>
<dbReference type="AlphaFoldDB" id="A0A084VHD9"/>